<evidence type="ECO:0000313" key="3">
    <source>
        <dbReference type="Proteomes" id="UP001156629"/>
    </source>
</evidence>
<keyword evidence="3" id="KW-1185">Reference proteome</keyword>
<name>A0ABQ5WQH3_9PROT</name>
<dbReference type="Proteomes" id="UP001156629">
    <property type="component" value="Unassembled WGS sequence"/>
</dbReference>
<accession>A0ABQ5WQH3</accession>
<proteinExistence type="predicted"/>
<reference evidence="3" key="1">
    <citation type="journal article" date="2019" name="Int. J. Syst. Evol. Microbiol.">
        <title>The Global Catalogue of Microorganisms (GCM) 10K type strain sequencing project: providing services to taxonomists for standard genome sequencing and annotation.</title>
        <authorList>
            <consortium name="The Broad Institute Genomics Platform"/>
            <consortium name="The Broad Institute Genome Sequencing Center for Infectious Disease"/>
            <person name="Wu L."/>
            <person name="Ma J."/>
        </authorList>
    </citation>
    <scope>NUCLEOTIDE SEQUENCE [LARGE SCALE GENOMIC DNA]</scope>
    <source>
        <strain evidence="3">NBRC 3266</strain>
    </source>
</reference>
<comment type="caution">
    <text evidence="2">The sequence shown here is derived from an EMBL/GenBank/DDBJ whole genome shotgun (WGS) entry which is preliminary data.</text>
</comment>
<gene>
    <name evidence="2" type="ORF">GCM10007870_07790</name>
</gene>
<dbReference type="EMBL" id="BSNV01000003">
    <property type="protein sequence ID" value="GLQ65195.1"/>
    <property type="molecule type" value="Genomic_DNA"/>
</dbReference>
<protein>
    <recommendedName>
        <fullName evidence="4">Transposase</fullName>
    </recommendedName>
</protein>
<feature type="region of interest" description="Disordered" evidence="1">
    <location>
        <begin position="16"/>
        <end position="48"/>
    </location>
</feature>
<evidence type="ECO:0008006" key="4">
    <source>
        <dbReference type="Google" id="ProtNLM"/>
    </source>
</evidence>
<evidence type="ECO:0000256" key="1">
    <source>
        <dbReference type="SAM" id="MobiDB-lite"/>
    </source>
</evidence>
<organism evidence="2 3">
    <name type="scientific">Gluconobacter kondonii</name>
    <dbReference type="NCBI Taxonomy" id="941463"/>
    <lineage>
        <taxon>Bacteria</taxon>
        <taxon>Pseudomonadati</taxon>
        <taxon>Pseudomonadota</taxon>
        <taxon>Alphaproteobacteria</taxon>
        <taxon>Acetobacterales</taxon>
        <taxon>Acetobacteraceae</taxon>
        <taxon>Gluconobacter</taxon>
    </lineage>
</organism>
<evidence type="ECO:0000313" key="2">
    <source>
        <dbReference type="EMBL" id="GLQ65195.1"/>
    </source>
</evidence>
<sequence>MVDVVWATVETGAAKAGKAVPASSRQDRRATRSGFESGMESDARTETSKQEAVARVIAIMRFIRN</sequence>